<dbReference type="InterPro" id="IPR036291">
    <property type="entry name" value="NAD(P)-bd_dom_sf"/>
</dbReference>
<dbReference type="KEGG" id="spe:Spro_1438"/>
<accession>A8GBQ2</accession>
<dbReference type="STRING" id="399741.Spro_1438"/>
<dbReference type="AlphaFoldDB" id="A8GBQ2"/>
<organism evidence="1">
    <name type="scientific">Serratia proteamaculans (strain 568)</name>
    <dbReference type="NCBI Taxonomy" id="399741"/>
    <lineage>
        <taxon>Bacteria</taxon>
        <taxon>Pseudomonadati</taxon>
        <taxon>Pseudomonadota</taxon>
        <taxon>Gammaproteobacteria</taxon>
        <taxon>Enterobacterales</taxon>
        <taxon>Yersiniaceae</taxon>
        <taxon>Serratia</taxon>
    </lineage>
</organism>
<name>A8GBQ2_SERP5</name>
<dbReference type="HOGENOM" id="CLU_3029899_0_0_6"/>
<gene>
    <name evidence="1" type="ordered locus">Spro_1438</name>
</gene>
<dbReference type="SUPFAM" id="SSF51735">
    <property type="entry name" value="NAD(P)-binding Rossmann-fold domains"/>
    <property type="match status" value="1"/>
</dbReference>
<evidence type="ECO:0000313" key="1">
    <source>
        <dbReference type="EMBL" id="ABV40542.1"/>
    </source>
</evidence>
<proteinExistence type="predicted"/>
<dbReference type="EMBL" id="CP000826">
    <property type="protein sequence ID" value="ABV40542.1"/>
    <property type="molecule type" value="Genomic_DNA"/>
</dbReference>
<sequence length="55" mass="6048">MKVIILGASGMVGQGALRECLRDSQPLIAWRCHRRDDSAMLKPRAWAACPTLSPL</sequence>
<protein>
    <submittedName>
        <fullName evidence="1">Uncharacterized protein</fullName>
    </submittedName>
</protein>
<reference evidence="1" key="1">
    <citation type="submission" date="2007-09" db="EMBL/GenBank/DDBJ databases">
        <title>Complete sequence of chromosome of Serratia proteamaculans 568.</title>
        <authorList>
            <consortium name="US DOE Joint Genome Institute"/>
            <person name="Copeland A."/>
            <person name="Lucas S."/>
            <person name="Lapidus A."/>
            <person name="Barry K."/>
            <person name="Glavina del Rio T."/>
            <person name="Dalin E."/>
            <person name="Tice H."/>
            <person name="Pitluck S."/>
            <person name="Chain P."/>
            <person name="Malfatti S."/>
            <person name="Shin M."/>
            <person name="Vergez L."/>
            <person name="Schmutz J."/>
            <person name="Larimer F."/>
            <person name="Land M."/>
            <person name="Hauser L."/>
            <person name="Kyrpides N."/>
            <person name="Kim E."/>
            <person name="Taghavi S."/>
            <person name="Newman L."/>
            <person name="Vangronsveld J."/>
            <person name="van der Lelie D."/>
            <person name="Richardson P."/>
        </authorList>
    </citation>
    <scope>NUCLEOTIDE SEQUENCE [LARGE SCALE GENOMIC DNA]</scope>
    <source>
        <strain evidence="1">568</strain>
    </source>
</reference>